<dbReference type="EMBL" id="KI678423">
    <property type="protein sequence ID" value="ETL98967.1"/>
    <property type="molecule type" value="Genomic_DNA"/>
</dbReference>
<feature type="non-terminal residue" evidence="1">
    <location>
        <position position="1"/>
    </location>
</feature>
<reference evidence="1" key="1">
    <citation type="submission" date="2013-11" db="EMBL/GenBank/DDBJ databases">
        <title>The Genome Sequence of Phytophthora parasitica CHvinca01.</title>
        <authorList>
            <consortium name="The Broad Institute Genomics Platform"/>
            <person name="Russ C."/>
            <person name="Tyler B."/>
            <person name="Panabieres F."/>
            <person name="Shan W."/>
            <person name="Tripathy S."/>
            <person name="Grunwald N."/>
            <person name="Machado M."/>
            <person name="Johnson C.S."/>
            <person name="Arredondo F."/>
            <person name="Hong C."/>
            <person name="Coffey M."/>
            <person name="Young S.K."/>
            <person name="Zeng Q."/>
            <person name="Gargeya S."/>
            <person name="Fitzgerald M."/>
            <person name="Abouelleil A."/>
            <person name="Alvarado L."/>
            <person name="Chapman S.B."/>
            <person name="Gainer-Dewar J."/>
            <person name="Goldberg J."/>
            <person name="Griggs A."/>
            <person name="Gujja S."/>
            <person name="Hansen M."/>
            <person name="Howarth C."/>
            <person name="Imamovic A."/>
            <person name="Ireland A."/>
            <person name="Larimer J."/>
            <person name="McCowan C."/>
            <person name="Murphy C."/>
            <person name="Pearson M."/>
            <person name="Poon T.W."/>
            <person name="Priest M."/>
            <person name="Roberts A."/>
            <person name="Saif S."/>
            <person name="Shea T."/>
            <person name="Sykes S."/>
            <person name="Wortman J."/>
            <person name="Nusbaum C."/>
            <person name="Birren B."/>
        </authorList>
    </citation>
    <scope>NUCLEOTIDE SEQUENCE [LARGE SCALE GENOMIC DNA]</scope>
    <source>
        <strain evidence="1">CHvinca01</strain>
    </source>
</reference>
<name>W2LND9_PHYNI</name>
<feature type="non-terminal residue" evidence="1">
    <location>
        <position position="58"/>
    </location>
</feature>
<sequence length="58" mass="6604">HDNRTIIRRAKGNGKAKAIASKVNLTRDDYRILVSWIEVETNFMGPLESPPLVVKKKK</sequence>
<proteinExistence type="predicted"/>
<organism evidence="1">
    <name type="scientific">Phytophthora nicotianae</name>
    <name type="common">Potato buckeye rot agent</name>
    <name type="synonym">Phytophthora parasitica</name>
    <dbReference type="NCBI Taxonomy" id="4792"/>
    <lineage>
        <taxon>Eukaryota</taxon>
        <taxon>Sar</taxon>
        <taxon>Stramenopiles</taxon>
        <taxon>Oomycota</taxon>
        <taxon>Peronosporomycetes</taxon>
        <taxon>Peronosporales</taxon>
        <taxon>Peronosporaceae</taxon>
        <taxon>Phytophthora</taxon>
    </lineage>
</organism>
<gene>
    <name evidence="1" type="ORF">L917_04063</name>
</gene>
<protein>
    <submittedName>
        <fullName evidence="1">Uncharacterized protein</fullName>
    </submittedName>
</protein>
<accession>W2LND9</accession>
<dbReference type="AlphaFoldDB" id="W2LND9"/>
<evidence type="ECO:0000313" key="1">
    <source>
        <dbReference type="EMBL" id="ETL98967.1"/>
    </source>
</evidence>
<dbReference type="Proteomes" id="UP000054423">
    <property type="component" value="Unassembled WGS sequence"/>
</dbReference>